<dbReference type="OrthoDB" id="5759643at2"/>
<sequence length="426" mass="47375">MSFATLTSPLQQRSDKLLGWLIPLFLLVDCLNGALLQLHGISYGLSVFYKLLLLLLMTLALLVQQPKVVLGLLLLLLLMLLGPALQWPVLAQRWWLADIQLAIKALSPLLAFAYLVSLQQRLPATAQLVFKHTLIISALVLLLNAVAGLAGFGFTAYQPLDGVAQSFLGIKGFFYSTNELSAVLLVLSCALLVLCWTQHKLAYWGISATALVIAVLLLTKTGLFGVLLLVLLIPLLMQPLSFWQRQRKLVYWLLLAMVLVLLAVLFNGESLLKLLGIYDKLTFVYQQRGISGILLSSRDYYAGRIWQTTAEHYTDWQRMLGVGQGGVALYLKKYFAELDWFDLLVFHGVAGLLAFVLCFAVFFRHSWQLGASGAGRSLLLLNLLLLLVSSVAGHILTSGMLWLPWALCNALLVHQHQARSKDERYS</sequence>
<keyword evidence="1" id="KW-1133">Transmembrane helix</keyword>
<keyword evidence="3" id="KW-1185">Reference proteome</keyword>
<keyword evidence="1" id="KW-0472">Membrane</keyword>
<dbReference type="EMBL" id="FNXF01000003">
    <property type="protein sequence ID" value="SEH74926.1"/>
    <property type="molecule type" value="Genomic_DNA"/>
</dbReference>
<dbReference type="STRING" id="173990.SAMN05660691_01232"/>
<dbReference type="AlphaFoldDB" id="A0A1H6KMG1"/>
<dbReference type="RefSeq" id="WP_092791356.1">
    <property type="nucleotide sequence ID" value="NZ_FNXF01000003.1"/>
</dbReference>
<name>A0A1H6KMG1_9GAMM</name>
<reference evidence="3" key="1">
    <citation type="submission" date="2016-10" db="EMBL/GenBank/DDBJ databases">
        <authorList>
            <person name="Varghese N."/>
            <person name="Submissions S."/>
        </authorList>
    </citation>
    <scope>NUCLEOTIDE SEQUENCE [LARGE SCALE GENOMIC DNA]</scope>
    <source>
        <strain evidence="3">DSM 17616</strain>
    </source>
</reference>
<feature type="transmembrane region" description="Helical" evidence="1">
    <location>
        <begin position="224"/>
        <end position="242"/>
    </location>
</feature>
<feature type="transmembrane region" description="Helical" evidence="1">
    <location>
        <begin position="128"/>
        <end position="152"/>
    </location>
</feature>
<feature type="transmembrane region" description="Helical" evidence="1">
    <location>
        <begin position="17"/>
        <end position="35"/>
    </location>
</feature>
<feature type="transmembrane region" description="Helical" evidence="1">
    <location>
        <begin position="95"/>
        <end position="116"/>
    </location>
</feature>
<protein>
    <recommendedName>
        <fullName evidence="4">O-antigen ligase like membrane protein</fullName>
    </recommendedName>
</protein>
<proteinExistence type="predicted"/>
<feature type="transmembrane region" description="Helical" evidence="1">
    <location>
        <begin position="379"/>
        <end position="403"/>
    </location>
</feature>
<evidence type="ECO:0008006" key="4">
    <source>
        <dbReference type="Google" id="ProtNLM"/>
    </source>
</evidence>
<evidence type="ECO:0000313" key="2">
    <source>
        <dbReference type="EMBL" id="SEH74926.1"/>
    </source>
</evidence>
<dbReference type="Proteomes" id="UP000199371">
    <property type="component" value="Unassembled WGS sequence"/>
</dbReference>
<feature type="transmembrane region" description="Helical" evidence="1">
    <location>
        <begin position="41"/>
        <end position="62"/>
    </location>
</feature>
<feature type="transmembrane region" description="Helical" evidence="1">
    <location>
        <begin position="172"/>
        <end position="194"/>
    </location>
</feature>
<accession>A0A1H6KMG1</accession>
<evidence type="ECO:0000313" key="3">
    <source>
        <dbReference type="Proteomes" id="UP000199371"/>
    </source>
</evidence>
<organism evidence="2 3">
    <name type="scientific">Rheinheimera pacifica</name>
    <dbReference type="NCBI Taxonomy" id="173990"/>
    <lineage>
        <taxon>Bacteria</taxon>
        <taxon>Pseudomonadati</taxon>
        <taxon>Pseudomonadota</taxon>
        <taxon>Gammaproteobacteria</taxon>
        <taxon>Chromatiales</taxon>
        <taxon>Chromatiaceae</taxon>
        <taxon>Rheinheimera</taxon>
    </lineage>
</organism>
<feature type="transmembrane region" description="Helical" evidence="1">
    <location>
        <begin position="249"/>
        <end position="266"/>
    </location>
</feature>
<evidence type="ECO:0000256" key="1">
    <source>
        <dbReference type="SAM" id="Phobius"/>
    </source>
</evidence>
<feature type="transmembrane region" description="Helical" evidence="1">
    <location>
        <begin position="201"/>
        <end position="218"/>
    </location>
</feature>
<feature type="transmembrane region" description="Helical" evidence="1">
    <location>
        <begin position="344"/>
        <end position="367"/>
    </location>
</feature>
<feature type="transmembrane region" description="Helical" evidence="1">
    <location>
        <begin position="69"/>
        <end position="89"/>
    </location>
</feature>
<keyword evidence="1" id="KW-0812">Transmembrane</keyword>
<gene>
    <name evidence="2" type="ORF">SAMN05660691_01232</name>
</gene>